<dbReference type="PRINTS" id="PR00471">
    <property type="entry name" value="ACETATEKNASE"/>
</dbReference>
<dbReference type="AlphaFoldDB" id="A0A644UQH3"/>
<dbReference type="PROSITE" id="PS01076">
    <property type="entry name" value="ACETATE_KINASE_2"/>
    <property type="match status" value="1"/>
</dbReference>
<dbReference type="GO" id="GO:0006083">
    <property type="term" value="P:acetate metabolic process"/>
    <property type="evidence" value="ECO:0007669"/>
    <property type="project" value="TreeGrafter"/>
</dbReference>
<accession>A0A644UQH3</accession>
<dbReference type="GO" id="GO:0008776">
    <property type="term" value="F:acetate kinase activity"/>
    <property type="evidence" value="ECO:0007669"/>
    <property type="project" value="TreeGrafter"/>
</dbReference>
<evidence type="ECO:0000313" key="8">
    <source>
        <dbReference type="EMBL" id="MPL81328.1"/>
    </source>
</evidence>
<evidence type="ECO:0000256" key="7">
    <source>
        <dbReference type="ARBA" id="ARBA00048596"/>
    </source>
</evidence>
<dbReference type="CDD" id="cd24011">
    <property type="entry name" value="ASKHA_NBD_BK"/>
    <property type="match status" value="1"/>
</dbReference>
<evidence type="ECO:0000256" key="5">
    <source>
        <dbReference type="ARBA" id="ARBA00022777"/>
    </source>
</evidence>
<evidence type="ECO:0000256" key="1">
    <source>
        <dbReference type="ARBA" id="ARBA00004496"/>
    </source>
</evidence>
<dbReference type="EC" id="2.7.2.7" evidence="8"/>
<dbReference type="NCBIfam" id="NF002834">
    <property type="entry name" value="PRK03011.1-5"/>
    <property type="match status" value="1"/>
</dbReference>
<dbReference type="NCBIfam" id="TIGR02707">
    <property type="entry name" value="butyr_kinase"/>
    <property type="match status" value="1"/>
</dbReference>
<gene>
    <name evidence="8" type="primary">buk2_8</name>
    <name evidence="8" type="ORF">SDC9_27245</name>
</gene>
<evidence type="ECO:0000256" key="3">
    <source>
        <dbReference type="ARBA" id="ARBA00022679"/>
    </source>
</evidence>
<reference evidence="8" key="1">
    <citation type="submission" date="2019-08" db="EMBL/GenBank/DDBJ databases">
        <authorList>
            <person name="Kucharzyk K."/>
            <person name="Murdoch R.W."/>
            <person name="Higgins S."/>
            <person name="Loffler F."/>
        </authorList>
    </citation>
    <scope>NUCLEOTIDE SEQUENCE</scope>
</reference>
<protein>
    <submittedName>
        <fullName evidence="8">Butyrate kinase 2</fullName>
        <ecNumber evidence="8">2.7.2.7</ecNumber>
    </submittedName>
</protein>
<dbReference type="InterPro" id="IPR000890">
    <property type="entry name" value="Aliphatic_acid_kin_short-chain"/>
</dbReference>
<evidence type="ECO:0000256" key="2">
    <source>
        <dbReference type="ARBA" id="ARBA00022490"/>
    </source>
</evidence>
<keyword evidence="2" id="KW-0963">Cytoplasm</keyword>
<comment type="subcellular location">
    <subcellularLocation>
        <location evidence="1">Cytoplasm</location>
    </subcellularLocation>
</comment>
<dbReference type="GO" id="GO:0005737">
    <property type="term" value="C:cytoplasm"/>
    <property type="evidence" value="ECO:0007669"/>
    <property type="project" value="UniProtKB-SubCell"/>
</dbReference>
<keyword evidence="6" id="KW-0067">ATP-binding</keyword>
<dbReference type="GO" id="GO:0005524">
    <property type="term" value="F:ATP binding"/>
    <property type="evidence" value="ECO:0007669"/>
    <property type="project" value="UniProtKB-KW"/>
</dbReference>
<dbReference type="HAMAP" id="MF_00542">
    <property type="entry name" value="Butyrate_kinase"/>
    <property type="match status" value="1"/>
</dbReference>
<comment type="catalytic activity">
    <reaction evidence="7">
        <text>butanoate + ATP = butanoyl phosphate + ADP</text>
        <dbReference type="Rhea" id="RHEA:13585"/>
        <dbReference type="ChEBI" id="CHEBI:17968"/>
        <dbReference type="ChEBI" id="CHEBI:30616"/>
        <dbReference type="ChEBI" id="CHEBI:58079"/>
        <dbReference type="ChEBI" id="CHEBI:456216"/>
        <dbReference type="EC" id="2.7.2.7"/>
    </reaction>
</comment>
<keyword evidence="4" id="KW-0547">Nucleotide-binding</keyword>
<dbReference type="PIRSF" id="PIRSF036458">
    <property type="entry name" value="Butyrate_kin"/>
    <property type="match status" value="1"/>
</dbReference>
<evidence type="ECO:0000256" key="6">
    <source>
        <dbReference type="ARBA" id="ARBA00022840"/>
    </source>
</evidence>
<dbReference type="PROSITE" id="PS01075">
    <property type="entry name" value="ACETATE_KINASE_1"/>
    <property type="match status" value="1"/>
</dbReference>
<name>A0A644UQH3_9ZZZZ</name>
<dbReference type="Pfam" id="PF00871">
    <property type="entry name" value="Acetate_kinase"/>
    <property type="match status" value="1"/>
</dbReference>
<dbReference type="InterPro" id="IPR011245">
    <property type="entry name" value="Butyrate_kin"/>
</dbReference>
<organism evidence="8">
    <name type="scientific">bioreactor metagenome</name>
    <dbReference type="NCBI Taxonomy" id="1076179"/>
    <lineage>
        <taxon>unclassified sequences</taxon>
        <taxon>metagenomes</taxon>
        <taxon>ecological metagenomes</taxon>
    </lineage>
</organism>
<dbReference type="PANTHER" id="PTHR21060:SF3">
    <property type="entry name" value="BUTYRATE KINASE 2-RELATED"/>
    <property type="match status" value="1"/>
</dbReference>
<dbReference type="InterPro" id="IPR023865">
    <property type="entry name" value="Aliphatic_acid_kinase_CS"/>
</dbReference>
<dbReference type="GO" id="GO:0047761">
    <property type="term" value="F:butyrate kinase activity"/>
    <property type="evidence" value="ECO:0007669"/>
    <property type="project" value="UniProtKB-EC"/>
</dbReference>
<dbReference type="PANTHER" id="PTHR21060">
    <property type="entry name" value="ACETATE KINASE"/>
    <property type="match status" value="1"/>
</dbReference>
<proteinExistence type="inferred from homology"/>
<dbReference type="EMBL" id="VSSQ01000148">
    <property type="protein sequence ID" value="MPL81328.1"/>
    <property type="molecule type" value="Genomic_DNA"/>
</dbReference>
<comment type="caution">
    <text evidence="8">The sequence shown here is derived from an EMBL/GenBank/DDBJ whole genome shotgun (WGS) entry which is preliminary data.</text>
</comment>
<keyword evidence="5 8" id="KW-0418">Kinase</keyword>
<dbReference type="InterPro" id="IPR043129">
    <property type="entry name" value="ATPase_NBD"/>
</dbReference>
<keyword evidence="3 8" id="KW-0808">Transferase</keyword>
<dbReference type="SUPFAM" id="SSF53067">
    <property type="entry name" value="Actin-like ATPase domain"/>
    <property type="match status" value="2"/>
</dbReference>
<evidence type="ECO:0000256" key="4">
    <source>
        <dbReference type="ARBA" id="ARBA00022741"/>
    </source>
</evidence>
<dbReference type="Gene3D" id="3.30.420.40">
    <property type="match status" value="2"/>
</dbReference>
<sequence>MGYKILAINPGSTSTKIAVFEGHKQIFTHTLRHTSEEISLFEKISDQYQFRKEAILKTLEDNNIHIGDLSAIVGRGGLLRPIKSGVYEVNSKMIEDLRVGISGEHASNLGGLIAANIAESAPGCKAYIADPVVVDELEPVARISGHPLLPRVSIFHALNQKAIAKMYAGSESKRYEDLNLIVAHLGGGVSVGVHKNGRVIDVNNALNGEGPFSPERSGTLPVLALAELCFSGKFTLQQIKKMIAGEGGIVAHLGTNSFNEVEKRVSEGDEHFTLISDAFGYNVAKAIGAAAAVLSGKVDAILLTGGVAYNTKLMEKISDMVSFIAPVKIYPGEDEMSALAMNGLAILEGKEQPAVY</sequence>